<keyword evidence="1" id="KW-0472">Membrane</keyword>
<keyword evidence="1" id="KW-0812">Transmembrane</keyword>
<feature type="transmembrane region" description="Helical" evidence="1">
    <location>
        <begin position="122"/>
        <end position="144"/>
    </location>
</feature>
<dbReference type="EMBL" id="SNYK01000006">
    <property type="protein sequence ID" value="TDQ37895.1"/>
    <property type="molecule type" value="Genomic_DNA"/>
</dbReference>
<comment type="caution">
    <text evidence="2">The sequence shown here is derived from an EMBL/GenBank/DDBJ whole genome shotgun (WGS) entry which is preliminary data.</text>
</comment>
<dbReference type="AlphaFoldDB" id="A0A4R6U0S9"/>
<proteinExistence type="predicted"/>
<dbReference type="InterPro" id="IPR018729">
    <property type="entry name" value="DUF2269_transmembrane"/>
</dbReference>
<keyword evidence="3" id="KW-1185">Reference proteome</keyword>
<dbReference type="Proteomes" id="UP000294575">
    <property type="component" value="Unassembled WGS sequence"/>
</dbReference>
<accession>A0A4R6U0S9</accession>
<feature type="transmembrane region" description="Helical" evidence="1">
    <location>
        <begin position="81"/>
        <end position="101"/>
    </location>
</feature>
<sequence>MEHYLTVRILHGGVAVFLMLGLLVHAVLLWRARNAKADELQRKLQRTRQISLPLFALLWLSLPVSGWWLTHWAAMPLDQKWLLISILLLPLFVPFGFLLAGNLGRWQQLLAQKQQASGRQQVFALVWLLILLALLLGTSALMGAKPV</sequence>
<reference evidence="2 3" key="1">
    <citation type="submission" date="2019-03" db="EMBL/GenBank/DDBJ databases">
        <title>Genomic Encyclopedia of Type Strains, Phase IV (KMG-IV): sequencing the most valuable type-strain genomes for metagenomic binning, comparative biology and taxonomic classification.</title>
        <authorList>
            <person name="Goeker M."/>
        </authorList>
    </citation>
    <scope>NUCLEOTIDE SEQUENCE [LARGE SCALE GENOMIC DNA]</scope>
    <source>
        <strain evidence="2 3">DSM 28679</strain>
    </source>
</reference>
<gene>
    <name evidence="2" type="ORF">DFQ45_106122</name>
</gene>
<dbReference type="Pfam" id="PF10027">
    <property type="entry name" value="DUF2269"/>
    <property type="match status" value="1"/>
</dbReference>
<evidence type="ECO:0000313" key="2">
    <source>
        <dbReference type="EMBL" id="TDQ37895.1"/>
    </source>
</evidence>
<feature type="transmembrane region" description="Helical" evidence="1">
    <location>
        <begin position="50"/>
        <end position="69"/>
    </location>
</feature>
<evidence type="ECO:0000256" key="1">
    <source>
        <dbReference type="SAM" id="Phobius"/>
    </source>
</evidence>
<feature type="transmembrane region" description="Helical" evidence="1">
    <location>
        <begin position="12"/>
        <end position="30"/>
    </location>
</feature>
<organism evidence="2 3">
    <name type="scientific">Thiopseudomonas denitrificans</name>
    <dbReference type="NCBI Taxonomy" id="1501432"/>
    <lineage>
        <taxon>Bacteria</taxon>
        <taxon>Pseudomonadati</taxon>
        <taxon>Pseudomonadota</taxon>
        <taxon>Gammaproteobacteria</taxon>
        <taxon>Pseudomonadales</taxon>
        <taxon>Pseudomonadaceae</taxon>
        <taxon>Thiopseudomonas</taxon>
    </lineage>
</organism>
<keyword evidence="1" id="KW-1133">Transmembrane helix</keyword>
<dbReference type="RefSeq" id="WP_101495892.1">
    <property type="nucleotide sequence ID" value="NZ_LNJZ01000003.1"/>
</dbReference>
<protein>
    <submittedName>
        <fullName evidence="2">Putative membrane protein</fullName>
    </submittedName>
</protein>
<evidence type="ECO:0000313" key="3">
    <source>
        <dbReference type="Proteomes" id="UP000294575"/>
    </source>
</evidence>
<name>A0A4R6U0S9_9GAMM</name>